<keyword evidence="3" id="KW-1185">Reference proteome</keyword>
<gene>
    <name evidence="2" type="ORF">GCM10009107_19630</name>
</gene>
<accession>A0ABP3V656</accession>
<dbReference type="Proteomes" id="UP001500279">
    <property type="component" value="Unassembled WGS sequence"/>
</dbReference>
<dbReference type="EMBL" id="BAAAEW010000008">
    <property type="protein sequence ID" value="GAA0749169.1"/>
    <property type="molecule type" value="Genomic_DNA"/>
</dbReference>
<organism evidence="2 3">
    <name type="scientific">Ideonella azotifigens</name>
    <dbReference type="NCBI Taxonomy" id="513160"/>
    <lineage>
        <taxon>Bacteria</taxon>
        <taxon>Pseudomonadati</taxon>
        <taxon>Pseudomonadota</taxon>
        <taxon>Betaproteobacteria</taxon>
        <taxon>Burkholderiales</taxon>
        <taxon>Sphaerotilaceae</taxon>
        <taxon>Ideonella</taxon>
    </lineage>
</organism>
<evidence type="ECO:0000256" key="1">
    <source>
        <dbReference type="SAM" id="MobiDB-lite"/>
    </source>
</evidence>
<sequence length="81" mass="9095">MAYAGRIPQAVYRCDWPNFALAMPRCFMFAGRRPDAAITHELLRVAEPLSIDAALEAQRRHMESQADQQRIWGPRTAAGAP</sequence>
<feature type="region of interest" description="Disordered" evidence="1">
    <location>
        <begin position="60"/>
        <end position="81"/>
    </location>
</feature>
<evidence type="ECO:0000313" key="3">
    <source>
        <dbReference type="Proteomes" id="UP001500279"/>
    </source>
</evidence>
<protein>
    <submittedName>
        <fullName evidence="2">Uncharacterized protein</fullName>
    </submittedName>
</protein>
<reference evidence="3" key="1">
    <citation type="journal article" date="2019" name="Int. J. Syst. Evol. Microbiol.">
        <title>The Global Catalogue of Microorganisms (GCM) 10K type strain sequencing project: providing services to taxonomists for standard genome sequencing and annotation.</title>
        <authorList>
            <consortium name="The Broad Institute Genomics Platform"/>
            <consortium name="The Broad Institute Genome Sequencing Center for Infectious Disease"/>
            <person name="Wu L."/>
            <person name="Ma J."/>
        </authorList>
    </citation>
    <scope>NUCLEOTIDE SEQUENCE [LARGE SCALE GENOMIC DNA]</scope>
    <source>
        <strain evidence="3">JCM 15503</strain>
    </source>
</reference>
<name>A0ABP3V656_9BURK</name>
<comment type="caution">
    <text evidence="2">The sequence shown here is derived from an EMBL/GenBank/DDBJ whole genome shotgun (WGS) entry which is preliminary data.</text>
</comment>
<evidence type="ECO:0000313" key="2">
    <source>
        <dbReference type="EMBL" id="GAA0749169.1"/>
    </source>
</evidence>
<proteinExistence type="predicted"/>